<evidence type="ECO:0000256" key="11">
    <source>
        <dbReference type="SAM" id="Phobius"/>
    </source>
</evidence>
<dbReference type="GO" id="GO:0008237">
    <property type="term" value="F:metallopeptidase activity"/>
    <property type="evidence" value="ECO:0007669"/>
    <property type="project" value="UniProtKB-KW"/>
</dbReference>
<protein>
    <recommendedName>
        <fullName evidence="17">Glutamate carboxypeptidase 2</fullName>
    </recommendedName>
</protein>
<keyword evidence="9" id="KW-0175">Coiled coil</keyword>
<dbReference type="SUPFAM" id="SSF52025">
    <property type="entry name" value="PA domain"/>
    <property type="match status" value="1"/>
</dbReference>
<evidence type="ECO:0008006" key="17">
    <source>
        <dbReference type="Google" id="ProtNLM"/>
    </source>
</evidence>
<dbReference type="SUPFAM" id="SSF53187">
    <property type="entry name" value="Zn-dependent exopeptidases"/>
    <property type="match status" value="2"/>
</dbReference>
<evidence type="ECO:0000256" key="1">
    <source>
        <dbReference type="ARBA" id="ARBA00001947"/>
    </source>
</evidence>
<feature type="coiled-coil region" evidence="9">
    <location>
        <begin position="684"/>
        <end position="730"/>
    </location>
</feature>
<dbReference type="InterPro" id="IPR039373">
    <property type="entry name" value="Peptidase_M28B"/>
</dbReference>
<dbReference type="Gene3D" id="3.50.30.30">
    <property type="match status" value="1"/>
</dbReference>
<evidence type="ECO:0000259" key="12">
    <source>
        <dbReference type="Pfam" id="PF02225"/>
    </source>
</evidence>
<dbReference type="Gene3D" id="3.40.630.10">
    <property type="entry name" value="Zn peptidases"/>
    <property type="match status" value="2"/>
</dbReference>
<dbReference type="Pfam" id="PF04389">
    <property type="entry name" value="Peptidase_M28"/>
    <property type="match status" value="1"/>
</dbReference>
<dbReference type="PANTHER" id="PTHR10404:SF45">
    <property type="entry name" value="OS01G0740500 PROTEIN"/>
    <property type="match status" value="1"/>
</dbReference>
<accession>A0A835FMP3</accession>
<feature type="region of interest" description="Disordered" evidence="10">
    <location>
        <begin position="1"/>
        <end position="37"/>
    </location>
</feature>
<dbReference type="Pfam" id="PF04253">
    <property type="entry name" value="TFR_dimer"/>
    <property type="match status" value="1"/>
</dbReference>
<evidence type="ECO:0000256" key="4">
    <source>
        <dbReference type="ARBA" id="ARBA00022723"/>
    </source>
</evidence>
<dbReference type="OrthoDB" id="5841748at2759"/>
<gene>
    <name evidence="15" type="ORF">HU200_007703</name>
</gene>
<dbReference type="Gene3D" id="1.20.930.40">
    <property type="entry name" value="Transferrin receptor-like, dimerisation domain"/>
    <property type="match status" value="1"/>
</dbReference>
<keyword evidence="6" id="KW-0862">Zinc</keyword>
<evidence type="ECO:0000256" key="10">
    <source>
        <dbReference type="SAM" id="MobiDB-lite"/>
    </source>
</evidence>
<keyword evidence="3" id="KW-0645">Protease</keyword>
<dbReference type="EMBL" id="JACEFO010000520">
    <property type="protein sequence ID" value="KAF8766197.1"/>
    <property type="molecule type" value="Genomic_DNA"/>
</dbReference>
<evidence type="ECO:0000259" key="14">
    <source>
        <dbReference type="Pfam" id="PF04389"/>
    </source>
</evidence>
<dbReference type="AlphaFoldDB" id="A0A835FMP3"/>
<dbReference type="InterPro" id="IPR046450">
    <property type="entry name" value="PA_dom_sf"/>
</dbReference>
<dbReference type="GO" id="GO:0004180">
    <property type="term" value="F:carboxypeptidase activity"/>
    <property type="evidence" value="ECO:0007669"/>
    <property type="project" value="TreeGrafter"/>
</dbReference>
<keyword evidence="16" id="KW-1185">Reference proteome</keyword>
<dbReference type="PANTHER" id="PTHR10404">
    <property type="entry name" value="N-ACETYLATED-ALPHA-LINKED ACIDIC DIPEPTIDASE"/>
    <property type="match status" value="1"/>
</dbReference>
<keyword evidence="11" id="KW-0472">Membrane</keyword>
<dbReference type="InterPro" id="IPR003137">
    <property type="entry name" value="PA_domain"/>
</dbReference>
<evidence type="ECO:0000313" key="15">
    <source>
        <dbReference type="EMBL" id="KAF8766197.1"/>
    </source>
</evidence>
<evidence type="ECO:0000313" key="16">
    <source>
        <dbReference type="Proteomes" id="UP000636709"/>
    </source>
</evidence>
<proteinExistence type="inferred from homology"/>
<evidence type="ECO:0000256" key="5">
    <source>
        <dbReference type="ARBA" id="ARBA00022801"/>
    </source>
</evidence>
<dbReference type="GO" id="GO:0046872">
    <property type="term" value="F:metal ion binding"/>
    <property type="evidence" value="ECO:0007669"/>
    <property type="project" value="UniProtKB-KW"/>
</dbReference>
<keyword evidence="8" id="KW-0325">Glycoprotein</keyword>
<keyword evidence="5" id="KW-0378">Hydrolase</keyword>
<dbReference type="InterPro" id="IPR007484">
    <property type="entry name" value="Peptidase_M28"/>
</dbReference>
<sequence>MASAILTHRDRAGRGRTSTSLEQTNRAELHKQSQRLPGRPARLHACALPSNSGAMSLLRLDPASLLVPSPVTKPHPRGRFLCRLLSTVLVASLSLVLFFTLHPAPDPPPDYAALFLSLGSNDTAAAHLRALTLHPHVAGTKANSLAVRYVLHALSSLSFPAHVTPYSVLLSYPAHRSLSLTAPGRGTPTTWFSLKQETYPNDPYAAAAAEAIPTFYAYAASGSVSAEAVYANYGREEDFAYLASRGVGVAGKVVLARYGRIHCESIAYNARAAGAAAAVVYPDPLQYGGAPGEAPFPGSRWLPPTGVQLGSLFRGMGDPTTPMWASSEGSERLSVEEAMNTDDMPLIPALPVSARDAIEIHRVLGGAVAPPGWQGRQDAPVYHLGPGPAVLNLTYIGNDTMAMIENVFAIIEGAEEPDRYVILGNHRDAWTFGAVDPSSGTASMIEVVLVTKHGFYSSVDWHKGFRCCKSKGGGLEEPSSFLAGMRKNTDWSSAFMQTGSTEWVEENLEMLSLRAVAYLNIDVSVVGPLFYSSATPQLDDLLQETIKLVQDPDNSSQTVYDSWINSKISPMIGRLGSGGSDYAAFVQHAGIPATNMHFGEGPGYPVYHSLYDNYVWMEKFADPGFHRHVAAASIWGMVAFRLATEEILPFNYVSYAVELEAYTKVVDNAVKGTAVSCSPLHKSIRGLRKAAVKANIEIKELQRQLSSKQQDNHSLKIRDLNDRLMQAERAFTSREGILKQEWFKHLVYGPSEYNDWETASYPGIANAISRAKRSNTSESWKFVQHEIFRVARAVAQASAVLGGSLT</sequence>
<dbReference type="InterPro" id="IPR036757">
    <property type="entry name" value="TFR-like_dimer_dom_sf"/>
</dbReference>
<dbReference type="Pfam" id="PF02225">
    <property type="entry name" value="PA"/>
    <property type="match status" value="1"/>
</dbReference>
<organism evidence="15 16">
    <name type="scientific">Digitaria exilis</name>
    <dbReference type="NCBI Taxonomy" id="1010633"/>
    <lineage>
        <taxon>Eukaryota</taxon>
        <taxon>Viridiplantae</taxon>
        <taxon>Streptophyta</taxon>
        <taxon>Embryophyta</taxon>
        <taxon>Tracheophyta</taxon>
        <taxon>Spermatophyta</taxon>
        <taxon>Magnoliopsida</taxon>
        <taxon>Liliopsida</taxon>
        <taxon>Poales</taxon>
        <taxon>Poaceae</taxon>
        <taxon>PACMAD clade</taxon>
        <taxon>Panicoideae</taxon>
        <taxon>Panicodae</taxon>
        <taxon>Paniceae</taxon>
        <taxon>Anthephorinae</taxon>
        <taxon>Digitaria</taxon>
    </lineage>
</organism>
<comment type="cofactor">
    <cofactor evidence="1">
        <name>Zn(2+)</name>
        <dbReference type="ChEBI" id="CHEBI:29105"/>
    </cofactor>
</comment>
<reference evidence="15" key="1">
    <citation type="submission" date="2020-07" db="EMBL/GenBank/DDBJ databases">
        <title>Genome sequence and genetic diversity analysis of an under-domesticated orphan crop, white fonio (Digitaria exilis).</title>
        <authorList>
            <person name="Bennetzen J.L."/>
            <person name="Chen S."/>
            <person name="Ma X."/>
            <person name="Wang X."/>
            <person name="Yssel A.E.J."/>
            <person name="Chaluvadi S.R."/>
            <person name="Johnson M."/>
            <person name="Gangashetty P."/>
            <person name="Hamidou F."/>
            <person name="Sanogo M.D."/>
            <person name="Zwaenepoel A."/>
            <person name="Wallace J."/>
            <person name="Van De Peer Y."/>
            <person name="Van Deynze A."/>
        </authorList>
    </citation>
    <scope>NUCLEOTIDE SEQUENCE</scope>
    <source>
        <tissue evidence="15">Leaves</tissue>
    </source>
</reference>
<evidence type="ECO:0000256" key="6">
    <source>
        <dbReference type="ARBA" id="ARBA00022833"/>
    </source>
</evidence>
<evidence type="ECO:0000256" key="7">
    <source>
        <dbReference type="ARBA" id="ARBA00023049"/>
    </source>
</evidence>
<name>A0A835FMP3_9POAL</name>
<evidence type="ECO:0000256" key="2">
    <source>
        <dbReference type="ARBA" id="ARBA00005634"/>
    </source>
</evidence>
<keyword evidence="4" id="KW-0479">Metal-binding</keyword>
<keyword evidence="11" id="KW-1133">Transmembrane helix</keyword>
<dbReference type="FunFam" id="1.20.930.40:FF:000001">
    <property type="entry name" value="N-acetylated-alpha-linked acidic dipeptidase 2"/>
    <property type="match status" value="1"/>
</dbReference>
<dbReference type="CDD" id="cd02121">
    <property type="entry name" value="PA_GCPII_like"/>
    <property type="match status" value="1"/>
</dbReference>
<dbReference type="InterPro" id="IPR007365">
    <property type="entry name" value="TFR-like_dimer_dom"/>
</dbReference>
<dbReference type="FunFam" id="3.50.30.30:FF:000008">
    <property type="entry name" value="Glutamate carboxypeptidase 2"/>
    <property type="match status" value="1"/>
</dbReference>
<comment type="similarity">
    <text evidence="2">Belongs to the peptidase M28 family. M28B subfamily.</text>
</comment>
<feature type="domain" description="Peptidase M28" evidence="14">
    <location>
        <begin position="406"/>
        <end position="614"/>
    </location>
</feature>
<dbReference type="CDD" id="cd08022">
    <property type="entry name" value="M28_PSMA_like"/>
    <property type="match status" value="1"/>
</dbReference>
<feature type="domain" description="PA" evidence="12">
    <location>
        <begin position="225"/>
        <end position="308"/>
    </location>
</feature>
<dbReference type="GO" id="GO:0006508">
    <property type="term" value="P:proteolysis"/>
    <property type="evidence" value="ECO:0007669"/>
    <property type="project" value="UniProtKB-KW"/>
</dbReference>
<evidence type="ECO:0000259" key="13">
    <source>
        <dbReference type="Pfam" id="PF04253"/>
    </source>
</evidence>
<keyword evidence="7" id="KW-0482">Metalloprotease</keyword>
<dbReference type="Proteomes" id="UP000636709">
    <property type="component" value="Unassembled WGS sequence"/>
</dbReference>
<dbReference type="SUPFAM" id="SSF47672">
    <property type="entry name" value="Transferrin receptor-like dimerisation domain"/>
    <property type="match status" value="1"/>
</dbReference>
<evidence type="ECO:0000256" key="9">
    <source>
        <dbReference type="SAM" id="Coils"/>
    </source>
</evidence>
<evidence type="ECO:0000256" key="3">
    <source>
        <dbReference type="ARBA" id="ARBA00022670"/>
    </source>
</evidence>
<evidence type="ECO:0000256" key="8">
    <source>
        <dbReference type="ARBA" id="ARBA00023180"/>
    </source>
</evidence>
<comment type="caution">
    <text evidence="15">The sequence shown here is derived from an EMBL/GenBank/DDBJ whole genome shotgun (WGS) entry which is preliminary data.</text>
</comment>
<feature type="domain" description="Transferrin receptor-like dimerisation" evidence="13">
    <location>
        <begin position="676"/>
        <end position="801"/>
    </location>
</feature>
<keyword evidence="11" id="KW-0812">Transmembrane</keyword>
<feature type="transmembrane region" description="Helical" evidence="11">
    <location>
        <begin position="80"/>
        <end position="101"/>
    </location>
</feature>